<accession>A0AA93BLX3</accession>
<sequence length="65" mass="7983">MFFIFLLRIVSVMKTDIKIPFTAKTQSKIPLKHKIKYHKNTKLFVDSTIYYYFCKQKHIEHEVFR</sequence>
<proteinExistence type="predicted"/>
<gene>
    <name evidence="1" type="ORF">DW064_12205</name>
</gene>
<organism evidence="1 2">
    <name type="scientific">Segatella copri</name>
    <dbReference type="NCBI Taxonomy" id="165179"/>
    <lineage>
        <taxon>Bacteria</taxon>
        <taxon>Pseudomonadati</taxon>
        <taxon>Bacteroidota</taxon>
        <taxon>Bacteroidia</taxon>
        <taxon>Bacteroidales</taxon>
        <taxon>Prevotellaceae</taxon>
        <taxon>Segatella</taxon>
    </lineage>
</organism>
<reference evidence="1 2" key="1">
    <citation type="submission" date="2018-08" db="EMBL/GenBank/DDBJ databases">
        <title>A genome reference for cultivated species of the human gut microbiota.</title>
        <authorList>
            <person name="Zou Y."/>
            <person name="Xue W."/>
            <person name="Luo G."/>
        </authorList>
    </citation>
    <scope>NUCLEOTIDE SEQUENCE [LARGE SCALE GENOMIC DNA]</scope>
    <source>
        <strain evidence="1 2">AF43-2</strain>
    </source>
</reference>
<evidence type="ECO:0000313" key="1">
    <source>
        <dbReference type="EMBL" id="RHK47050.1"/>
    </source>
</evidence>
<comment type="caution">
    <text evidence="1">The sequence shown here is derived from an EMBL/GenBank/DDBJ whole genome shotgun (WGS) entry which is preliminary data.</text>
</comment>
<protein>
    <submittedName>
        <fullName evidence="1">Uncharacterized protein</fullName>
    </submittedName>
</protein>
<evidence type="ECO:0000313" key="2">
    <source>
        <dbReference type="Proteomes" id="UP000284562"/>
    </source>
</evidence>
<dbReference type="Proteomes" id="UP000284562">
    <property type="component" value="Unassembled WGS sequence"/>
</dbReference>
<dbReference type="AlphaFoldDB" id="A0AA93BLX3"/>
<dbReference type="EMBL" id="QRNN01000059">
    <property type="protein sequence ID" value="RHK47050.1"/>
    <property type="molecule type" value="Genomic_DNA"/>
</dbReference>
<name>A0AA93BLX3_9BACT</name>